<accession>A0A0L0FBG2</accession>
<dbReference type="EMBL" id="KQ244788">
    <property type="protein sequence ID" value="KNC74080.1"/>
    <property type="molecule type" value="Genomic_DNA"/>
</dbReference>
<feature type="region of interest" description="Disordered" evidence="1">
    <location>
        <begin position="409"/>
        <end position="429"/>
    </location>
</feature>
<feature type="region of interest" description="Disordered" evidence="1">
    <location>
        <begin position="503"/>
        <end position="539"/>
    </location>
</feature>
<evidence type="ECO:0000256" key="1">
    <source>
        <dbReference type="SAM" id="MobiDB-lite"/>
    </source>
</evidence>
<keyword evidence="2" id="KW-0472">Membrane</keyword>
<evidence type="ECO:0008006" key="6">
    <source>
        <dbReference type="Google" id="ProtNLM"/>
    </source>
</evidence>
<dbReference type="RefSeq" id="XP_014147982.1">
    <property type="nucleotide sequence ID" value="XM_014292507.1"/>
</dbReference>
<proteinExistence type="predicted"/>
<dbReference type="PANTHER" id="PTHR11311:SF15">
    <property type="entry name" value="SPONDIN-2"/>
    <property type="match status" value="1"/>
</dbReference>
<feature type="compositionally biased region" description="Polar residues" evidence="1">
    <location>
        <begin position="470"/>
        <end position="484"/>
    </location>
</feature>
<feature type="transmembrane region" description="Helical" evidence="2">
    <location>
        <begin position="431"/>
        <end position="455"/>
    </location>
</feature>
<dbReference type="InterPro" id="IPR051418">
    <property type="entry name" value="Spondin/Thrombospondin_T1"/>
</dbReference>
<feature type="compositionally biased region" description="Polar residues" evidence="1">
    <location>
        <begin position="415"/>
        <end position="429"/>
    </location>
</feature>
<keyword evidence="2" id="KW-0812">Transmembrane</keyword>
<dbReference type="OrthoDB" id="446173at2759"/>
<protein>
    <recommendedName>
        <fullName evidence="6">Spondin domain-containing protein</fullName>
    </recommendedName>
</protein>
<dbReference type="Gene3D" id="2.20.100.10">
    <property type="entry name" value="Thrombospondin type-1 (TSP1) repeat"/>
    <property type="match status" value="2"/>
</dbReference>
<dbReference type="Gene3D" id="2.60.120.260">
    <property type="entry name" value="Galactose-binding domain-like"/>
    <property type="match status" value="1"/>
</dbReference>
<dbReference type="SMART" id="SM00209">
    <property type="entry name" value="TSP1"/>
    <property type="match status" value="3"/>
</dbReference>
<dbReference type="eggNOG" id="KOG3538">
    <property type="taxonomic scope" value="Eukaryota"/>
</dbReference>
<dbReference type="PANTHER" id="PTHR11311">
    <property type="entry name" value="SPONDIN"/>
    <property type="match status" value="1"/>
</dbReference>
<organism evidence="4 5">
    <name type="scientific">Sphaeroforma arctica JP610</name>
    <dbReference type="NCBI Taxonomy" id="667725"/>
    <lineage>
        <taxon>Eukaryota</taxon>
        <taxon>Ichthyosporea</taxon>
        <taxon>Ichthyophonida</taxon>
        <taxon>Sphaeroforma</taxon>
    </lineage>
</organism>
<feature type="chain" id="PRO_5005538613" description="Spondin domain-containing protein" evidence="3">
    <location>
        <begin position="22"/>
        <end position="539"/>
    </location>
</feature>
<keyword evidence="2" id="KW-1133">Transmembrane helix</keyword>
<name>A0A0L0FBG2_9EUKA</name>
<dbReference type="InterPro" id="IPR036383">
    <property type="entry name" value="TSP1_rpt_sf"/>
</dbReference>
<evidence type="ECO:0000256" key="3">
    <source>
        <dbReference type="SAM" id="SignalP"/>
    </source>
</evidence>
<dbReference type="STRING" id="667725.A0A0L0FBG2"/>
<dbReference type="Pfam" id="PF00090">
    <property type="entry name" value="TSP_1"/>
    <property type="match status" value="3"/>
</dbReference>
<dbReference type="GO" id="GO:0031012">
    <property type="term" value="C:extracellular matrix"/>
    <property type="evidence" value="ECO:0007669"/>
    <property type="project" value="TreeGrafter"/>
</dbReference>
<dbReference type="GO" id="GO:0007155">
    <property type="term" value="P:cell adhesion"/>
    <property type="evidence" value="ECO:0007669"/>
    <property type="project" value="TreeGrafter"/>
</dbReference>
<sequence>MLHFNCCSVAVLFATAQFVCAQTEVELLSDPSFENEDSSWESVGNGYSRTTNEQSIGEYSAQLEGPAVDWSGVKQVVQMDGDTRALTISGRGMVNDELEEEINSNEDFALWVQLEYEDNSYDPYDYTLVASEIESWSWKSFVPVTIEPPRPIKTLTLQCGIRKVSGGVAWCDELSVKAKTPVAEDTAPVVPPTVEDCRCNRWGSWDACTVSCGGGVMSRERECLDSLSDDNDESGLCQTIETVSCNAEPCSAEDDNCYCSDWEAMAECTASCGGGMQAQERVCHADAALQELNAACLVMRQNPCNPQECPVAEETCECQVWSEFTVCEATQGECGMGSITRERACANQFIHNGTTPCAIVEELACQIPCKASEDDGATEVENTATAVENTDKAEGPKKAVIPDSFVSVDAASAGSEPQTSSTENGNKGSNAGVIAGVVVGLLLLFAVSGGGYAYYRYKQARDRKDADNMPHSSSYSTSQANTTMADNVSVSSAPLNQRVSEWRSRLARQPAAPAILSADADKKSNGPNRPPRYESAVTV</sequence>
<keyword evidence="5" id="KW-1185">Reference proteome</keyword>
<gene>
    <name evidence="4" type="ORF">SARC_13363</name>
</gene>
<dbReference type="GeneID" id="25913867"/>
<dbReference type="SUPFAM" id="SSF82895">
    <property type="entry name" value="TSP-1 type 1 repeat"/>
    <property type="match status" value="2"/>
</dbReference>
<dbReference type="Proteomes" id="UP000054560">
    <property type="component" value="Unassembled WGS sequence"/>
</dbReference>
<dbReference type="PROSITE" id="PS50092">
    <property type="entry name" value="TSP1"/>
    <property type="match status" value="2"/>
</dbReference>
<feature type="region of interest" description="Disordered" evidence="1">
    <location>
        <begin position="465"/>
        <end position="484"/>
    </location>
</feature>
<evidence type="ECO:0000313" key="4">
    <source>
        <dbReference type="EMBL" id="KNC74080.1"/>
    </source>
</evidence>
<evidence type="ECO:0000256" key="2">
    <source>
        <dbReference type="SAM" id="Phobius"/>
    </source>
</evidence>
<feature type="signal peptide" evidence="3">
    <location>
        <begin position="1"/>
        <end position="21"/>
    </location>
</feature>
<keyword evidence="3" id="KW-0732">Signal</keyword>
<reference evidence="4 5" key="1">
    <citation type="submission" date="2011-02" db="EMBL/GenBank/DDBJ databases">
        <title>The Genome Sequence of Sphaeroforma arctica JP610.</title>
        <authorList>
            <consortium name="The Broad Institute Genome Sequencing Platform"/>
            <person name="Russ C."/>
            <person name="Cuomo C."/>
            <person name="Young S.K."/>
            <person name="Zeng Q."/>
            <person name="Gargeya S."/>
            <person name="Alvarado L."/>
            <person name="Berlin A."/>
            <person name="Chapman S.B."/>
            <person name="Chen Z."/>
            <person name="Freedman E."/>
            <person name="Gellesch M."/>
            <person name="Goldberg J."/>
            <person name="Griggs A."/>
            <person name="Gujja S."/>
            <person name="Heilman E."/>
            <person name="Heiman D."/>
            <person name="Howarth C."/>
            <person name="Mehta T."/>
            <person name="Neiman D."/>
            <person name="Pearson M."/>
            <person name="Roberts A."/>
            <person name="Saif S."/>
            <person name="Shea T."/>
            <person name="Shenoy N."/>
            <person name="Sisk P."/>
            <person name="Stolte C."/>
            <person name="Sykes S."/>
            <person name="White J."/>
            <person name="Yandava C."/>
            <person name="Burger G."/>
            <person name="Gray M.W."/>
            <person name="Holland P.W.H."/>
            <person name="King N."/>
            <person name="Lang F.B.F."/>
            <person name="Roger A.J."/>
            <person name="Ruiz-Trillo I."/>
            <person name="Haas B."/>
            <person name="Nusbaum C."/>
            <person name="Birren B."/>
        </authorList>
    </citation>
    <scope>NUCLEOTIDE SEQUENCE [LARGE SCALE GENOMIC DNA]</scope>
    <source>
        <strain evidence="4 5">JP610</strain>
    </source>
</reference>
<evidence type="ECO:0000313" key="5">
    <source>
        <dbReference type="Proteomes" id="UP000054560"/>
    </source>
</evidence>
<dbReference type="InterPro" id="IPR000884">
    <property type="entry name" value="TSP1_rpt"/>
</dbReference>
<dbReference type="AlphaFoldDB" id="A0A0L0FBG2"/>